<organism evidence="1 2">
    <name type="scientific">Caldimonas brevitalea</name>
    <dbReference type="NCBI Taxonomy" id="413882"/>
    <lineage>
        <taxon>Bacteria</taxon>
        <taxon>Pseudomonadati</taxon>
        <taxon>Pseudomonadota</taxon>
        <taxon>Betaproteobacteria</taxon>
        <taxon>Burkholderiales</taxon>
        <taxon>Sphaerotilaceae</taxon>
        <taxon>Caldimonas</taxon>
    </lineage>
</organism>
<dbReference type="EMBL" id="CP011371">
    <property type="protein sequence ID" value="AKJ31375.1"/>
    <property type="molecule type" value="Genomic_DNA"/>
</dbReference>
<sequence>MAMTPHWAYWFVPLVAAVASRLARSDEQRTLAVWLASLDRRVWGSLAEGRDVGTLPWVDARIDEQKAFLQEIVDAGRSRVCWDLFMAPGDEEDFRPLLRPLGTLGQLVAQFSPQHACRDEAIVWGYNGGRAPATFERCHKHPVYLHANGCLWCNDGDLSECYEQVVVQRD</sequence>
<dbReference type="Proteomes" id="UP000035352">
    <property type="component" value="Chromosome"/>
</dbReference>
<protein>
    <submittedName>
        <fullName evidence="1">Uncharacterized protein</fullName>
    </submittedName>
</protein>
<proteinExistence type="predicted"/>
<gene>
    <name evidence="1" type="ORF">AAW51_4684</name>
</gene>
<dbReference type="KEGG" id="pbh:AAW51_4684"/>
<dbReference type="AlphaFoldDB" id="A0A0G3BXX8"/>
<accession>A0A0G3BXX8</accession>
<name>A0A0G3BXX8_9BURK</name>
<keyword evidence="2" id="KW-1185">Reference proteome</keyword>
<evidence type="ECO:0000313" key="1">
    <source>
        <dbReference type="EMBL" id="AKJ31375.1"/>
    </source>
</evidence>
<reference evidence="1 2" key="1">
    <citation type="submission" date="2015-05" db="EMBL/GenBank/DDBJ databases">
        <authorList>
            <person name="Tang B."/>
            <person name="Yu Y."/>
        </authorList>
    </citation>
    <scope>NUCLEOTIDE SEQUENCE [LARGE SCALE GENOMIC DNA]</scope>
    <source>
        <strain evidence="1 2">DSM 7029</strain>
    </source>
</reference>
<evidence type="ECO:0000313" key="2">
    <source>
        <dbReference type="Proteomes" id="UP000035352"/>
    </source>
</evidence>